<dbReference type="Gene3D" id="3.10.20.90">
    <property type="entry name" value="Phosphatidylinositol 3-kinase Catalytic Subunit, Chain A, domain 1"/>
    <property type="match status" value="7"/>
</dbReference>
<dbReference type="FunFam" id="3.10.20.90:FF:000016">
    <property type="entry name" value="Polyubiquitin 3"/>
    <property type="match status" value="6"/>
</dbReference>
<keyword evidence="6" id="KW-0832">Ubl conjugation</keyword>
<keyword evidence="7" id="KW-0539">Nucleus</keyword>
<evidence type="ECO:0000259" key="9">
    <source>
        <dbReference type="PROSITE" id="PS50053"/>
    </source>
</evidence>
<evidence type="ECO:0000256" key="7">
    <source>
        <dbReference type="ARBA" id="ARBA00023242"/>
    </source>
</evidence>
<evidence type="ECO:0000256" key="8">
    <source>
        <dbReference type="SAM" id="MobiDB-lite"/>
    </source>
</evidence>
<comment type="subcellular location">
    <subcellularLocation>
        <location evidence="2">Cytoplasm</location>
    </subcellularLocation>
    <subcellularLocation>
        <location evidence="1">Nucleus</location>
    </subcellularLocation>
</comment>
<evidence type="ECO:0000313" key="11">
    <source>
        <dbReference type="Proteomes" id="UP001054889"/>
    </source>
</evidence>
<feature type="domain" description="Ubiquitin-like" evidence="9">
    <location>
        <begin position="154"/>
        <end position="229"/>
    </location>
</feature>
<keyword evidence="4" id="KW-0963">Cytoplasm</keyword>
<dbReference type="SMART" id="SM00213">
    <property type="entry name" value="UBQ"/>
    <property type="match status" value="7"/>
</dbReference>
<keyword evidence="11" id="KW-1185">Reference proteome</keyword>
<dbReference type="PANTHER" id="PTHR10666">
    <property type="entry name" value="UBIQUITIN"/>
    <property type="match status" value="1"/>
</dbReference>
<dbReference type="PROSITE" id="PS00299">
    <property type="entry name" value="UBIQUITIN_1"/>
    <property type="match status" value="6"/>
</dbReference>
<comment type="caution">
    <text evidence="10">The sequence shown here is derived from an EMBL/GenBank/DDBJ whole genome shotgun (WGS) entry which is preliminary data.</text>
</comment>
<gene>
    <name evidence="10" type="primary">ga14606</name>
    <name evidence="10" type="ORF">PR202_ga14606</name>
</gene>
<organism evidence="10 11">
    <name type="scientific">Eleusine coracana subsp. coracana</name>
    <dbReference type="NCBI Taxonomy" id="191504"/>
    <lineage>
        <taxon>Eukaryota</taxon>
        <taxon>Viridiplantae</taxon>
        <taxon>Streptophyta</taxon>
        <taxon>Embryophyta</taxon>
        <taxon>Tracheophyta</taxon>
        <taxon>Spermatophyta</taxon>
        <taxon>Magnoliopsida</taxon>
        <taxon>Liliopsida</taxon>
        <taxon>Poales</taxon>
        <taxon>Poaceae</taxon>
        <taxon>PACMAD clade</taxon>
        <taxon>Chloridoideae</taxon>
        <taxon>Cynodonteae</taxon>
        <taxon>Eleusininae</taxon>
        <taxon>Eleusine</taxon>
    </lineage>
</organism>
<dbReference type="InterPro" id="IPR029071">
    <property type="entry name" value="Ubiquitin-like_domsf"/>
</dbReference>
<comment type="similarity">
    <text evidence="3">Belongs to the ubiquitin family.</text>
</comment>
<dbReference type="GO" id="GO:0003729">
    <property type="term" value="F:mRNA binding"/>
    <property type="evidence" value="ECO:0007669"/>
    <property type="project" value="UniProtKB-ARBA"/>
</dbReference>
<dbReference type="GO" id="GO:0005634">
    <property type="term" value="C:nucleus"/>
    <property type="evidence" value="ECO:0007669"/>
    <property type="project" value="UniProtKB-SubCell"/>
</dbReference>
<accession>A0AAV5CHQ4</accession>
<reference evidence="10" key="2">
    <citation type="submission" date="2021-12" db="EMBL/GenBank/DDBJ databases">
        <title>Resequencing data analysis of finger millet.</title>
        <authorList>
            <person name="Hatakeyama M."/>
            <person name="Aluri S."/>
            <person name="Balachadran M.T."/>
            <person name="Sivarajan S.R."/>
            <person name="Poveda L."/>
            <person name="Shimizu-Inatsugi R."/>
            <person name="Schlapbach R."/>
            <person name="Sreeman S.M."/>
            <person name="Shimizu K.K."/>
        </authorList>
    </citation>
    <scope>NUCLEOTIDE SEQUENCE</scope>
</reference>
<reference evidence="10" key="1">
    <citation type="journal article" date="2018" name="DNA Res.">
        <title>Multiple hybrid de novo genome assembly of finger millet, an orphan allotetraploid crop.</title>
        <authorList>
            <person name="Hatakeyama M."/>
            <person name="Aluri S."/>
            <person name="Balachadran M.T."/>
            <person name="Sivarajan S.R."/>
            <person name="Patrignani A."/>
            <person name="Gruter S."/>
            <person name="Poveda L."/>
            <person name="Shimizu-Inatsugi R."/>
            <person name="Baeten J."/>
            <person name="Francoijs K.J."/>
            <person name="Nataraja K.N."/>
            <person name="Reddy Y.A.N."/>
            <person name="Phadnis S."/>
            <person name="Ravikumar R.L."/>
            <person name="Schlapbach R."/>
            <person name="Sreeman S.M."/>
            <person name="Shimizu K.K."/>
        </authorList>
    </citation>
    <scope>NUCLEOTIDE SEQUENCE</scope>
</reference>
<feature type="domain" description="Ubiquitin-like" evidence="9">
    <location>
        <begin position="2"/>
        <end position="77"/>
    </location>
</feature>
<evidence type="ECO:0000256" key="5">
    <source>
        <dbReference type="ARBA" id="ARBA00022499"/>
    </source>
</evidence>
<dbReference type="EMBL" id="BQKI01000007">
    <property type="protein sequence ID" value="GJM97664.1"/>
    <property type="molecule type" value="Genomic_DNA"/>
</dbReference>
<protein>
    <recommendedName>
        <fullName evidence="9">Ubiquitin-like domain-containing protein</fullName>
    </recommendedName>
</protein>
<evidence type="ECO:0000256" key="1">
    <source>
        <dbReference type="ARBA" id="ARBA00004123"/>
    </source>
</evidence>
<name>A0AAV5CHQ4_ELECO</name>
<dbReference type="PRINTS" id="PR00348">
    <property type="entry name" value="UBIQUITIN"/>
</dbReference>
<evidence type="ECO:0000256" key="2">
    <source>
        <dbReference type="ARBA" id="ARBA00004496"/>
    </source>
</evidence>
<feature type="compositionally biased region" description="Basic residues" evidence="8">
    <location>
        <begin position="389"/>
        <end position="398"/>
    </location>
</feature>
<dbReference type="InterPro" id="IPR019956">
    <property type="entry name" value="Ubiquitin_dom"/>
</dbReference>
<sequence>MMQIFVKTLTGKTITLEVESSDTIDNVKAKIQDKEGIPPDQQRLIFAGKQLEDGRTLADYNIQKESTLHLVLRLRGGMQIFVKTLTGKTITLEVESSDTIDNVKAKIQDKEGIPPDQQRLIFAGKQLEDGRTLADYNIQKESTLHLVLRLRGGMQIFVKTLTGKTITLEVESSDTIDNVKAKIQDKEGIPPDQQRLIFAGKQLEDGRTLADYNIQKESTLHLVLRLRGGMQIFVKTLTGKTITLEVESSDTIDNVKAKIQDKEGIPPDQQRLIFAGKQLEDGRTLADYNIQKESTLHLVLRLRGGMQIFVKTLTGKTITLEVESSDTIDNVKAKIQDKEGIPPDQQRLIFAGKQLEDGRTLADYNIQKESTLHLVLRLRGGHVQDKRGHPSRRPRSRTRSIPPDQQRLIFAGKQLEDGRTLADYNIQKESTLHLVLRLRGGMQIFVKTLTGKTITLEVESSDTIDNVKAKIQDKEGIPPDQQRLIFAGKQLEDGRTLADYNIQKESTLHLVLRLRGGQ</sequence>
<dbReference type="Proteomes" id="UP001054889">
    <property type="component" value="Unassembled WGS sequence"/>
</dbReference>
<feature type="domain" description="Ubiquitin-like" evidence="9">
    <location>
        <begin position="306"/>
        <end position="381"/>
    </location>
</feature>
<feature type="domain" description="Ubiquitin-like" evidence="9">
    <location>
        <begin position="400"/>
        <end position="441"/>
    </location>
</feature>
<dbReference type="Pfam" id="PF00240">
    <property type="entry name" value="ubiquitin"/>
    <property type="match status" value="7"/>
</dbReference>
<feature type="domain" description="Ubiquitin-like" evidence="9">
    <location>
        <begin position="442"/>
        <end position="517"/>
    </location>
</feature>
<dbReference type="InterPro" id="IPR019954">
    <property type="entry name" value="Ubiquitin_CS"/>
</dbReference>
<evidence type="ECO:0000256" key="6">
    <source>
        <dbReference type="ARBA" id="ARBA00022843"/>
    </source>
</evidence>
<evidence type="ECO:0000313" key="10">
    <source>
        <dbReference type="EMBL" id="GJM97664.1"/>
    </source>
</evidence>
<feature type="domain" description="Ubiquitin-like" evidence="9">
    <location>
        <begin position="230"/>
        <end position="305"/>
    </location>
</feature>
<dbReference type="SUPFAM" id="SSF54236">
    <property type="entry name" value="Ubiquitin-like"/>
    <property type="match status" value="7"/>
</dbReference>
<dbReference type="GO" id="GO:0005737">
    <property type="term" value="C:cytoplasm"/>
    <property type="evidence" value="ECO:0007669"/>
    <property type="project" value="UniProtKB-SubCell"/>
</dbReference>
<dbReference type="AlphaFoldDB" id="A0AAV5CHQ4"/>
<evidence type="ECO:0000256" key="3">
    <source>
        <dbReference type="ARBA" id="ARBA00008430"/>
    </source>
</evidence>
<feature type="region of interest" description="Disordered" evidence="8">
    <location>
        <begin position="383"/>
        <end position="404"/>
    </location>
</feature>
<dbReference type="InterPro" id="IPR050158">
    <property type="entry name" value="Ubiquitin_ubiquitin-like"/>
</dbReference>
<feature type="domain" description="Ubiquitin-like" evidence="9">
    <location>
        <begin position="78"/>
        <end position="153"/>
    </location>
</feature>
<evidence type="ECO:0000256" key="4">
    <source>
        <dbReference type="ARBA" id="ARBA00022490"/>
    </source>
</evidence>
<keyword evidence="5" id="KW-1017">Isopeptide bond</keyword>
<proteinExistence type="inferred from homology"/>
<dbReference type="PROSITE" id="PS50053">
    <property type="entry name" value="UBIQUITIN_2"/>
    <property type="match status" value="7"/>
</dbReference>
<dbReference type="InterPro" id="IPR000626">
    <property type="entry name" value="Ubiquitin-like_dom"/>
</dbReference>
<dbReference type="CDD" id="cd01803">
    <property type="entry name" value="Ubl_ubiquitin"/>
    <property type="match status" value="6"/>
</dbReference>